<dbReference type="SUPFAM" id="SSF103190">
    <property type="entry name" value="Sensory domain-like"/>
    <property type="match status" value="1"/>
</dbReference>
<evidence type="ECO:0000313" key="8">
    <source>
        <dbReference type="Proteomes" id="UP000199315"/>
    </source>
</evidence>
<feature type="domain" description="HAMP" evidence="6">
    <location>
        <begin position="324"/>
        <end position="377"/>
    </location>
</feature>
<organism evidence="7 8">
    <name type="scientific">Anaerobium acetethylicum</name>
    <dbReference type="NCBI Taxonomy" id="1619234"/>
    <lineage>
        <taxon>Bacteria</taxon>
        <taxon>Bacillati</taxon>
        <taxon>Bacillota</taxon>
        <taxon>Clostridia</taxon>
        <taxon>Lachnospirales</taxon>
        <taxon>Lachnospiraceae</taxon>
        <taxon>Anaerobium</taxon>
    </lineage>
</organism>
<dbReference type="SUPFAM" id="SSF58104">
    <property type="entry name" value="Methyl-accepting chemotaxis protein (MCP) signaling domain"/>
    <property type="match status" value="1"/>
</dbReference>
<evidence type="ECO:0000256" key="1">
    <source>
        <dbReference type="ARBA" id="ARBA00023224"/>
    </source>
</evidence>
<evidence type="ECO:0000259" key="5">
    <source>
        <dbReference type="PROSITE" id="PS50111"/>
    </source>
</evidence>
<dbReference type="CDD" id="cd06225">
    <property type="entry name" value="HAMP"/>
    <property type="match status" value="1"/>
</dbReference>
<feature type="domain" description="Methyl-accepting transducer" evidence="5">
    <location>
        <begin position="396"/>
        <end position="654"/>
    </location>
</feature>
<dbReference type="PANTHER" id="PTHR32089:SF112">
    <property type="entry name" value="LYSOZYME-LIKE PROTEIN-RELATED"/>
    <property type="match status" value="1"/>
</dbReference>
<dbReference type="InterPro" id="IPR029151">
    <property type="entry name" value="Sensor-like_sf"/>
</dbReference>
<dbReference type="Gene3D" id="3.30.450.20">
    <property type="entry name" value="PAS domain"/>
    <property type="match status" value="2"/>
</dbReference>
<dbReference type="InterPro" id="IPR004089">
    <property type="entry name" value="MCPsignal_dom"/>
</dbReference>
<dbReference type="PROSITE" id="PS50111">
    <property type="entry name" value="CHEMOTAXIS_TRANSDUC_2"/>
    <property type="match status" value="1"/>
</dbReference>
<dbReference type="AlphaFoldDB" id="A0A1D3TTF9"/>
<dbReference type="CDD" id="cd12912">
    <property type="entry name" value="PDC2_MCP_like"/>
    <property type="match status" value="1"/>
</dbReference>
<dbReference type="OrthoDB" id="9760371at2"/>
<dbReference type="CDD" id="cd12913">
    <property type="entry name" value="PDC1_MCP_like"/>
    <property type="match status" value="1"/>
</dbReference>
<dbReference type="Proteomes" id="UP000199315">
    <property type="component" value="Unassembled WGS sequence"/>
</dbReference>
<keyword evidence="8" id="KW-1185">Reference proteome</keyword>
<dbReference type="PROSITE" id="PS50885">
    <property type="entry name" value="HAMP"/>
    <property type="match status" value="1"/>
</dbReference>
<dbReference type="Pfam" id="PF00672">
    <property type="entry name" value="HAMP"/>
    <property type="match status" value="1"/>
</dbReference>
<evidence type="ECO:0000259" key="6">
    <source>
        <dbReference type="PROSITE" id="PS50885"/>
    </source>
</evidence>
<accession>A0A1D3TTF9</accession>
<reference evidence="7 8" key="1">
    <citation type="submission" date="2016-09" db="EMBL/GenBank/DDBJ databases">
        <authorList>
            <person name="Capua I."/>
            <person name="De Benedictis P."/>
            <person name="Joannis T."/>
            <person name="Lombin L.H."/>
            <person name="Cattoli G."/>
        </authorList>
    </citation>
    <scope>NUCLEOTIDE SEQUENCE [LARGE SCALE GENOMIC DNA]</scope>
    <source>
        <strain evidence="7 8">GluBS11</strain>
    </source>
</reference>
<dbReference type="PANTHER" id="PTHR32089">
    <property type="entry name" value="METHYL-ACCEPTING CHEMOTAXIS PROTEIN MCPB"/>
    <property type="match status" value="1"/>
</dbReference>
<feature type="transmembrane region" description="Helical" evidence="4">
    <location>
        <begin position="12"/>
        <end position="31"/>
    </location>
</feature>
<protein>
    <submittedName>
        <fullName evidence="7">Methyl-accepting chemotaxis protein</fullName>
    </submittedName>
</protein>
<evidence type="ECO:0000256" key="3">
    <source>
        <dbReference type="PROSITE-ProRule" id="PRU00284"/>
    </source>
</evidence>
<dbReference type="GO" id="GO:0016020">
    <property type="term" value="C:membrane"/>
    <property type="evidence" value="ECO:0007669"/>
    <property type="project" value="InterPro"/>
</dbReference>
<dbReference type="SMART" id="SM00283">
    <property type="entry name" value="MA"/>
    <property type="match status" value="1"/>
</dbReference>
<dbReference type="Pfam" id="PF22673">
    <property type="entry name" value="MCP-like_PDC_1"/>
    <property type="match status" value="1"/>
</dbReference>
<dbReference type="GO" id="GO:0007165">
    <property type="term" value="P:signal transduction"/>
    <property type="evidence" value="ECO:0007669"/>
    <property type="project" value="UniProtKB-KW"/>
</dbReference>
<proteinExistence type="inferred from homology"/>
<keyword evidence="4" id="KW-0812">Transmembrane</keyword>
<comment type="similarity">
    <text evidence="2">Belongs to the methyl-accepting chemotaxis (MCP) protein family.</text>
</comment>
<keyword evidence="4" id="KW-0472">Membrane</keyword>
<evidence type="ECO:0000313" key="7">
    <source>
        <dbReference type="EMBL" id="SCP97274.1"/>
    </source>
</evidence>
<dbReference type="RefSeq" id="WP_091233201.1">
    <property type="nucleotide sequence ID" value="NZ_FMKA01000009.1"/>
</dbReference>
<dbReference type="Pfam" id="PF00015">
    <property type="entry name" value="MCPsignal"/>
    <property type="match status" value="1"/>
</dbReference>
<dbReference type="Gene3D" id="1.10.287.950">
    <property type="entry name" value="Methyl-accepting chemotaxis protein"/>
    <property type="match status" value="1"/>
</dbReference>
<evidence type="ECO:0000256" key="4">
    <source>
        <dbReference type="SAM" id="Phobius"/>
    </source>
</evidence>
<keyword evidence="4" id="KW-1133">Transmembrane helix</keyword>
<keyword evidence="1 3" id="KW-0807">Transducer</keyword>
<dbReference type="InterPro" id="IPR003660">
    <property type="entry name" value="HAMP_dom"/>
</dbReference>
<dbReference type="SMART" id="SM00304">
    <property type="entry name" value="HAMP"/>
    <property type="match status" value="2"/>
</dbReference>
<evidence type="ECO:0000256" key="2">
    <source>
        <dbReference type="ARBA" id="ARBA00029447"/>
    </source>
</evidence>
<gene>
    <name evidence="7" type="ORF">SAMN05421730_100986</name>
</gene>
<sequence length="683" mass="74753">MKFKRISTKMLVMLLPVIMLFMFLLVTVSYMSSRKIIREEISGKMNAEMTIEARGITSKLGEVSGMAGQIAKAVESTYQSVSLKQYEEYAGKAIYQNGLALGSGIWFEPYKYNPEEKYTGPYIFKNGDKPEVTYDYSNEEYDYFKYDWYENAVRGNGQPVFSELYYDETLDTTMMSCTAPMNVNGAFLGAVTVDIDISEIQNLISSLKVGKNGNAMLLTADGTYITNRNSEKVMTANIGSDENKSLVELSKAILKNGSGSGTMTEDGEKYDIYYTTIDTLGWKLLFRIPQSEVNAPVRELMLKMCILGFAAILATVVIIILLVKSLVREIRKANSFALRLAEGDFSVDAIEIKAEDEIGQLCSSLNTMMYRNKEVITSIADDADSISSVSGTLDDATVTMVTNFEMIEDAIRKIGEDMTNSSAATEEVNASVEEVNAAVLFLSQATNESHRMATDIKDRAAEIEKKSISSFEAATQLAEMHENNLHKSIEDAKIVASVGVMAEAISKIAAQVNLLSLNASIEAARAGEQGKGFAVVAGEIGSLASQTAATVGNIKKTIVSVQEAFNRLTDNSQQLLVFVKETVNPDYQSFVSAANQYGKDAGDIDSTTTRIVEMTSNIETILNEVMAAIQNIAEASQNTVNNSDSIITSVEDASKMAGDISKMVSEEKMIAENLETMVKSYKL</sequence>
<dbReference type="STRING" id="1619234.SAMN05421730_100986"/>
<name>A0A1D3TTF9_9FIRM</name>
<feature type="transmembrane region" description="Helical" evidence="4">
    <location>
        <begin position="300"/>
        <end position="323"/>
    </location>
</feature>
<dbReference type="EMBL" id="FMKA01000009">
    <property type="protein sequence ID" value="SCP97274.1"/>
    <property type="molecule type" value="Genomic_DNA"/>
</dbReference>
<dbReference type="Gene3D" id="6.10.340.10">
    <property type="match status" value="1"/>
</dbReference>